<gene>
    <name evidence="2" type="ORF">BBH99_07140</name>
    <name evidence="3" type="ORF">SAMN05444407_10643</name>
</gene>
<evidence type="ECO:0000313" key="5">
    <source>
        <dbReference type="Proteomes" id="UP000184069"/>
    </source>
</evidence>
<dbReference type="STRING" id="1423959.SAMN05444407_10643"/>
<reference evidence="3 5" key="2">
    <citation type="submission" date="2016-11" db="EMBL/GenBank/DDBJ databases">
        <authorList>
            <person name="Jaros S."/>
            <person name="Januszkiewicz K."/>
            <person name="Wedrychowicz H."/>
        </authorList>
    </citation>
    <scope>NUCLEOTIDE SEQUENCE [LARGE SCALE GENOMIC DNA]</scope>
    <source>
        <strain evidence="3 5">DSM 27621</strain>
    </source>
</reference>
<evidence type="ECO:0000259" key="1">
    <source>
        <dbReference type="Pfam" id="PF09992"/>
    </source>
</evidence>
<dbReference type="Proteomes" id="UP000093508">
    <property type="component" value="Unassembled WGS sequence"/>
</dbReference>
<dbReference type="PROSITE" id="PS51257">
    <property type="entry name" value="PROKAR_LIPOPROTEIN"/>
    <property type="match status" value="1"/>
</dbReference>
<dbReference type="EMBL" id="MAYF01000135">
    <property type="protein sequence ID" value="OCA78860.1"/>
    <property type="molecule type" value="Genomic_DNA"/>
</dbReference>
<sequence>MLIKHNYVLSLLLLLFISCKEKIQHENNFVIYQADPKKQDIKLYWKNSQNEILKSINNLKNDAESKNKKLLFAMNGGMFEPDNSPKGLYIENFKTLKPIDTLQGSGNFYLQPNGIFYMTKNHQPKITETKKYRHNSDIQYATQSGPMLLIDGKVNPIFQKDSKNLNIRNGVGILENGEIIFAMSKKEVNFYSIAQLFKELGCKNALYLDGYVSRAYLPEKKWIQTDGDFGVMIGVTEFK</sequence>
<dbReference type="RefSeq" id="WP_066694939.1">
    <property type="nucleotide sequence ID" value="NZ_FRBM01000006.1"/>
</dbReference>
<dbReference type="InterPro" id="IPR018711">
    <property type="entry name" value="NAGPA"/>
</dbReference>
<dbReference type="AlphaFoldDB" id="A0A1M7DB84"/>
<name>A0A1M7DB84_9FLAO</name>
<keyword evidence="4" id="KW-1185">Reference proteome</keyword>
<evidence type="ECO:0000313" key="2">
    <source>
        <dbReference type="EMBL" id="OCA78860.1"/>
    </source>
</evidence>
<dbReference type="Proteomes" id="UP000184069">
    <property type="component" value="Unassembled WGS sequence"/>
</dbReference>
<dbReference type="EMBL" id="FRBM01000006">
    <property type="protein sequence ID" value="SHL76623.1"/>
    <property type="molecule type" value="Genomic_DNA"/>
</dbReference>
<proteinExistence type="predicted"/>
<evidence type="ECO:0000313" key="3">
    <source>
        <dbReference type="EMBL" id="SHL76623.1"/>
    </source>
</evidence>
<organism evidence="3 5">
    <name type="scientific">Chryseobacterium contaminans</name>
    <dbReference type="NCBI Taxonomy" id="1423959"/>
    <lineage>
        <taxon>Bacteria</taxon>
        <taxon>Pseudomonadati</taxon>
        <taxon>Bacteroidota</taxon>
        <taxon>Flavobacteriia</taxon>
        <taxon>Flavobacteriales</taxon>
        <taxon>Weeksellaceae</taxon>
        <taxon>Chryseobacterium group</taxon>
        <taxon>Chryseobacterium</taxon>
    </lineage>
</organism>
<accession>A0A1M7DB84</accession>
<dbReference type="Pfam" id="PF09992">
    <property type="entry name" value="NAGPA"/>
    <property type="match status" value="1"/>
</dbReference>
<evidence type="ECO:0000313" key="4">
    <source>
        <dbReference type="Proteomes" id="UP000093508"/>
    </source>
</evidence>
<feature type="domain" description="Phosphodiester glycosidase" evidence="1">
    <location>
        <begin position="70"/>
        <end position="217"/>
    </location>
</feature>
<protein>
    <submittedName>
        <fullName evidence="3">Uncharacterized protein YigE, DUF2233 family</fullName>
    </submittedName>
</protein>
<reference evidence="2 4" key="1">
    <citation type="submission" date="2016-07" db="EMBL/GenBank/DDBJ databases">
        <authorList>
            <person name="Jeong J.-J."/>
            <person name="Kim D.W."/>
            <person name="Sang M.K."/>
            <person name="Choi I.-G."/>
            <person name="Kim K.D."/>
        </authorList>
    </citation>
    <scope>NUCLEOTIDE SEQUENCE [LARGE SCALE GENOMIC DNA]</scope>
    <source>
        <strain evidence="2 4">C-26</strain>
    </source>
</reference>
<dbReference type="OrthoDB" id="5515706at2"/>